<evidence type="ECO:0000256" key="1">
    <source>
        <dbReference type="ARBA" id="ARBA00011209"/>
    </source>
</evidence>
<feature type="transmembrane region" description="Helical" evidence="3">
    <location>
        <begin position="80"/>
        <end position="102"/>
    </location>
</feature>
<keyword evidence="5" id="KW-0030">Aminoacyl-tRNA synthetase</keyword>
<gene>
    <name evidence="5" type="ORF">ACCB00427.1</name>
    <name evidence="6" type="ORF">ACCB00427.3</name>
</gene>
<evidence type="ECO:0000259" key="4">
    <source>
        <dbReference type="Pfam" id="PF18262"/>
    </source>
</evidence>
<evidence type="ECO:0000256" key="3">
    <source>
        <dbReference type="SAM" id="Phobius"/>
    </source>
</evidence>
<dbReference type="GO" id="GO:0009328">
    <property type="term" value="C:phenylalanine-tRNA ligase complex"/>
    <property type="evidence" value="ECO:0007669"/>
    <property type="project" value="TreeGrafter"/>
</dbReference>
<sequence length="121" mass="14580">MPTINIKRDLLFKILGRTYSDIDFQDLCFKFGLELDEVVTEKQIISKEQHLSHNRQELEEVIYKIDIPANRYDLLCLEGLTLGLLIFLNQYIHLICNLLIIFNKLYYSLYYHIRYKFILLF</sequence>
<keyword evidence="3" id="KW-0472">Membrane</keyword>
<dbReference type="GO" id="GO:0004826">
    <property type="term" value="F:phenylalanine-tRNA ligase activity"/>
    <property type="evidence" value="ECO:0007669"/>
    <property type="project" value="UniProtKB-EC"/>
</dbReference>
<evidence type="ECO:0000313" key="5">
    <source>
        <dbReference type="EMBL" id="AEY57837.1"/>
    </source>
</evidence>
<reference evidence="5" key="1">
    <citation type="submission" date="2011-11" db="EMBL/GenBank/DDBJ databases">
        <title>Decoding the brain transcriptome of the Eastern honeybee (Apis cerana) based on pyrosequencing.</title>
        <authorList>
            <person name="Sun L."/>
            <person name="Zheng H."/>
            <person name="Wang Y."/>
            <person name="Xie X."/>
            <person name="Zhu Y."/>
            <person name="Gu W."/>
            <person name="Wang S."/>
        </authorList>
    </citation>
    <scope>NUCLEOTIDE SEQUENCE</scope>
    <source>
        <tissue evidence="5">Brain</tissue>
    </source>
</reference>
<protein>
    <submittedName>
        <fullName evidence="5">Phenylalanyl-tRNA synthetase beta chain</fullName>
    </submittedName>
</protein>
<dbReference type="Gene3D" id="3.30.56.10">
    <property type="match status" value="1"/>
</dbReference>
<accession>V9IB13</accession>
<keyword evidence="3" id="KW-0812">Transmembrane</keyword>
<dbReference type="PANTHER" id="PTHR10947">
    <property type="entry name" value="PHENYLALANYL-TRNA SYNTHETASE BETA CHAIN AND LEUCINE-RICH REPEAT-CONTAINING PROTEIN 47"/>
    <property type="match status" value="1"/>
</dbReference>
<dbReference type="SUPFAM" id="SSF46955">
    <property type="entry name" value="Putative DNA-binding domain"/>
    <property type="match status" value="1"/>
</dbReference>
<proteinExistence type="evidence at transcript level"/>
<dbReference type="PANTHER" id="PTHR10947:SF0">
    <property type="entry name" value="PHENYLALANINE--TRNA LIGASE BETA SUBUNIT"/>
    <property type="match status" value="1"/>
</dbReference>
<keyword evidence="5" id="KW-0436">Ligase</keyword>
<dbReference type="GO" id="GO:0006432">
    <property type="term" value="P:phenylalanyl-tRNA aminoacylation"/>
    <property type="evidence" value="ECO:0007669"/>
    <property type="project" value="InterPro"/>
</dbReference>
<evidence type="ECO:0000313" key="6">
    <source>
        <dbReference type="EMBL" id="AEY57839.1"/>
    </source>
</evidence>
<evidence type="ECO:0000256" key="2">
    <source>
        <dbReference type="ARBA" id="ARBA00049255"/>
    </source>
</evidence>
<organism evidence="5">
    <name type="scientific">Apis cerana</name>
    <name type="common">Indian honeybee</name>
    <dbReference type="NCBI Taxonomy" id="7461"/>
    <lineage>
        <taxon>Eukaryota</taxon>
        <taxon>Metazoa</taxon>
        <taxon>Ecdysozoa</taxon>
        <taxon>Arthropoda</taxon>
        <taxon>Hexapoda</taxon>
        <taxon>Insecta</taxon>
        <taxon>Pterygota</taxon>
        <taxon>Neoptera</taxon>
        <taxon>Endopterygota</taxon>
        <taxon>Hymenoptera</taxon>
        <taxon>Apocrita</taxon>
        <taxon>Aculeata</taxon>
        <taxon>Apoidea</taxon>
        <taxon>Anthophila</taxon>
        <taxon>Apidae</taxon>
        <taxon>Apis</taxon>
    </lineage>
</organism>
<dbReference type="InterPro" id="IPR040659">
    <property type="entry name" value="PhetRS_B1"/>
</dbReference>
<feature type="domain" description="Phenylalanine--tRNA ligase beta subunit B1" evidence="4">
    <location>
        <begin position="1"/>
        <end position="89"/>
    </location>
</feature>
<dbReference type="FunFam" id="3.30.56.10:FF:000005">
    <property type="entry name" value="Phenylalanine--tRNA ligase beta subunit"/>
    <property type="match status" value="1"/>
</dbReference>
<keyword evidence="3" id="KW-1133">Transmembrane helix</keyword>
<dbReference type="InterPro" id="IPR009061">
    <property type="entry name" value="DNA-bd_dom_put_sf"/>
</dbReference>
<comment type="catalytic activity">
    <reaction evidence="2">
        <text>tRNA(Phe) + L-phenylalanine + ATP = L-phenylalanyl-tRNA(Phe) + AMP + diphosphate + H(+)</text>
        <dbReference type="Rhea" id="RHEA:19413"/>
        <dbReference type="Rhea" id="RHEA-COMP:9668"/>
        <dbReference type="Rhea" id="RHEA-COMP:9699"/>
        <dbReference type="ChEBI" id="CHEBI:15378"/>
        <dbReference type="ChEBI" id="CHEBI:30616"/>
        <dbReference type="ChEBI" id="CHEBI:33019"/>
        <dbReference type="ChEBI" id="CHEBI:58095"/>
        <dbReference type="ChEBI" id="CHEBI:78442"/>
        <dbReference type="ChEBI" id="CHEBI:78531"/>
        <dbReference type="ChEBI" id="CHEBI:456215"/>
        <dbReference type="EC" id="6.1.1.20"/>
    </reaction>
</comment>
<dbReference type="EMBL" id="JR037556">
    <property type="protein sequence ID" value="AEY57839.1"/>
    <property type="molecule type" value="mRNA"/>
</dbReference>
<dbReference type="Pfam" id="PF18262">
    <property type="entry name" value="PhetRS_B1"/>
    <property type="match status" value="1"/>
</dbReference>
<dbReference type="AlphaFoldDB" id="V9IB13"/>
<dbReference type="InterPro" id="IPR045060">
    <property type="entry name" value="Phe-tRNA-ligase_IIc_bsu"/>
</dbReference>
<comment type="subunit">
    <text evidence="1">Tetramer of two alpha and two beta subunits.</text>
</comment>
<dbReference type="EMBL" id="JR037554">
    <property type="protein sequence ID" value="AEY57837.1"/>
    <property type="molecule type" value="mRNA"/>
</dbReference>
<name>V9IB13_APICE</name>